<evidence type="ECO:0000256" key="1">
    <source>
        <dbReference type="ARBA" id="ARBA00023015"/>
    </source>
</evidence>
<dbReference type="InterPro" id="IPR028082">
    <property type="entry name" value="Peripla_BP_I"/>
</dbReference>
<dbReference type="GO" id="GO:0003700">
    <property type="term" value="F:DNA-binding transcription factor activity"/>
    <property type="evidence" value="ECO:0007669"/>
    <property type="project" value="TreeGrafter"/>
</dbReference>
<dbReference type="Gene3D" id="3.40.50.2300">
    <property type="match status" value="2"/>
</dbReference>
<dbReference type="OrthoDB" id="5681588at2"/>
<dbReference type="PROSITE" id="PS50932">
    <property type="entry name" value="HTH_LACI_2"/>
    <property type="match status" value="1"/>
</dbReference>
<dbReference type="Pfam" id="PF13377">
    <property type="entry name" value="Peripla_BP_3"/>
    <property type="match status" value="1"/>
</dbReference>
<dbReference type="AlphaFoldDB" id="A0A3N5YDE2"/>
<evidence type="ECO:0000259" key="4">
    <source>
        <dbReference type="PROSITE" id="PS50932"/>
    </source>
</evidence>
<sequence length="345" mass="37695">MKEKATSFDIAHAAGVSQSTVSRALSNSPLVNQETRERIQRIAKELNYKVDKNASNLRKQRSNTIALLLFEDPTSDDSMINPFFLSMLGSITRACASAGYDLLVSFQNMNDDWHAEYEDSNKADGIILLGYGDYTEYKDKIDMLEEQGTHFVRWGAHDAEHPGVSIGCDNFQGGYDIVSHLIAKGNRSFVFIGEAGNQAPEFQARYFGYLKALKEQGLSQHTLGQYDAISTEGAGYDATEQMLNEITLSSRPDAIVCASDLIALGVMQKLADAGVNVPDDIVVVGYDNIPVAAYSTPSLTTVKQNTKLAGELLVSTLLDAIANKPVEDYLMPAELVVRQSCGSNK</sequence>
<dbReference type="EMBL" id="RPOK01000002">
    <property type="protein sequence ID" value="RPJ67565.1"/>
    <property type="molecule type" value="Genomic_DNA"/>
</dbReference>
<proteinExistence type="predicted"/>
<dbReference type="Pfam" id="PF00356">
    <property type="entry name" value="LacI"/>
    <property type="match status" value="1"/>
</dbReference>
<keyword evidence="6" id="KW-1185">Reference proteome</keyword>
<protein>
    <submittedName>
        <fullName evidence="5">LacI family transcriptional regulator</fullName>
    </submittedName>
</protein>
<keyword evidence="3" id="KW-0804">Transcription</keyword>
<dbReference type="RefSeq" id="WP_124027465.1">
    <property type="nucleotide sequence ID" value="NZ_JBHRSN010000015.1"/>
</dbReference>
<dbReference type="InterPro" id="IPR000843">
    <property type="entry name" value="HTH_LacI"/>
</dbReference>
<dbReference type="InterPro" id="IPR046335">
    <property type="entry name" value="LacI/GalR-like_sensor"/>
</dbReference>
<dbReference type="PANTHER" id="PTHR30146:SF120">
    <property type="entry name" value="ALANINE RACEMASE"/>
    <property type="match status" value="1"/>
</dbReference>
<dbReference type="GO" id="GO:0000976">
    <property type="term" value="F:transcription cis-regulatory region binding"/>
    <property type="evidence" value="ECO:0007669"/>
    <property type="project" value="TreeGrafter"/>
</dbReference>
<evidence type="ECO:0000256" key="3">
    <source>
        <dbReference type="ARBA" id="ARBA00023163"/>
    </source>
</evidence>
<dbReference type="SMART" id="SM00354">
    <property type="entry name" value="HTH_LACI"/>
    <property type="match status" value="1"/>
</dbReference>
<dbReference type="PANTHER" id="PTHR30146">
    <property type="entry name" value="LACI-RELATED TRANSCRIPTIONAL REPRESSOR"/>
    <property type="match status" value="1"/>
</dbReference>
<keyword evidence="1" id="KW-0805">Transcription regulation</keyword>
<dbReference type="CDD" id="cd06295">
    <property type="entry name" value="PBP1_CelR"/>
    <property type="match status" value="1"/>
</dbReference>
<gene>
    <name evidence="5" type="ORF">DRW07_08610</name>
</gene>
<comment type="caution">
    <text evidence="5">The sequence shown here is derived from an EMBL/GenBank/DDBJ whole genome shotgun (WGS) entry which is preliminary data.</text>
</comment>
<dbReference type="SUPFAM" id="SSF47413">
    <property type="entry name" value="lambda repressor-like DNA-binding domains"/>
    <property type="match status" value="1"/>
</dbReference>
<evidence type="ECO:0000313" key="5">
    <source>
        <dbReference type="EMBL" id="RPJ67565.1"/>
    </source>
</evidence>
<organism evidence="5 6">
    <name type="scientific">Alteromonas sediminis</name>
    <dbReference type="NCBI Taxonomy" id="2259342"/>
    <lineage>
        <taxon>Bacteria</taxon>
        <taxon>Pseudomonadati</taxon>
        <taxon>Pseudomonadota</taxon>
        <taxon>Gammaproteobacteria</taxon>
        <taxon>Alteromonadales</taxon>
        <taxon>Alteromonadaceae</taxon>
        <taxon>Alteromonas/Salinimonas group</taxon>
        <taxon>Alteromonas</taxon>
    </lineage>
</organism>
<dbReference type="Proteomes" id="UP000275281">
    <property type="component" value="Unassembled WGS sequence"/>
</dbReference>
<dbReference type="Gene3D" id="1.10.260.40">
    <property type="entry name" value="lambda repressor-like DNA-binding domains"/>
    <property type="match status" value="1"/>
</dbReference>
<keyword evidence="2" id="KW-0238">DNA-binding</keyword>
<dbReference type="SUPFAM" id="SSF53822">
    <property type="entry name" value="Periplasmic binding protein-like I"/>
    <property type="match status" value="1"/>
</dbReference>
<name>A0A3N5YDE2_9ALTE</name>
<feature type="domain" description="HTH lacI-type" evidence="4">
    <location>
        <begin position="5"/>
        <end position="59"/>
    </location>
</feature>
<dbReference type="InterPro" id="IPR010982">
    <property type="entry name" value="Lambda_DNA-bd_dom_sf"/>
</dbReference>
<evidence type="ECO:0000313" key="6">
    <source>
        <dbReference type="Proteomes" id="UP000275281"/>
    </source>
</evidence>
<dbReference type="CDD" id="cd01392">
    <property type="entry name" value="HTH_LacI"/>
    <property type="match status" value="1"/>
</dbReference>
<reference evidence="5 6" key="1">
    <citation type="submission" date="2018-11" db="EMBL/GenBank/DDBJ databases">
        <authorList>
            <person name="Ye M.-Q."/>
            <person name="Du Z.-J."/>
        </authorList>
    </citation>
    <scope>NUCLEOTIDE SEQUENCE [LARGE SCALE GENOMIC DNA]</scope>
    <source>
        <strain evidence="5 6">U0105</strain>
    </source>
</reference>
<accession>A0A3N5YDE2</accession>
<evidence type="ECO:0000256" key="2">
    <source>
        <dbReference type="ARBA" id="ARBA00023125"/>
    </source>
</evidence>